<proteinExistence type="predicted"/>
<feature type="chain" id="PRO_5043327472" description="C-type lectin" evidence="1">
    <location>
        <begin position="23"/>
        <end position="92"/>
    </location>
</feature>
<keyword evidence="3" id="KW-1185">Reference proteome</keyword>
<name>A0AAV5TXP8_9BILA</name>
<comment type="caution">
    <text evidence="2">The sequence shown here is derived from an EMBL/GenBank/DDBJ whole genome shotgun (WGS) entry which is preliminary data.</text>
</comment>
<accession>A0AAV5TXP8</accession>
<dbReference type="Proteomes" id="UP001432027">
    <property type="component" value="Unassembled WGS sequence"/>
</dbReference>
<sequence>THYYKMHLSLVCLLALPCLAHGWSAILFTNAYHSGRNWRMSGENCQNVPDFMKNHDGGVSSIHTEGRQLQWCSSTDGSWNAFPRQYRQIWIQ</sequence>
<evidence type="ECO:0000313" key="2">
    <source>
        <dbReference type="EMBL" id="GMS99147.1"/>
    </source>
</evidence>
<evidence type="ECO:0000313" key="3">
    <source>
        <dbReference type="Proteomes" id="UP001432027"/>
    </source>
</evidence>
<keyword evidence="1" id="KW-0732">Signal</keyword>
<dbReference type="AlphaFoldDB" id="A0AAV5TXP8"/>
<gene>
    <name evidence="2" type="ORF">PENTCL1PPCAC_21322</name>
</gene>
<dbReference type="EMBL" id="BTSX01000005">
    <property type="protein sequence ID" value="GMS99147.1"/>
    <property type="molecule type" value="Genomic_DNA"/>
</dbReference>
<feature type="non-terminal residue" evidence="2">
    <location>
        <position position="1"/>
    </location>
</feature>
<feature type="signal peptide" evidence="1">
    <location>
        <begin position="1"/>
        <end position="22"/>
    </location>
</feature>
<protein>
    <recommendedName>
        <fullName evidence="4">C-type lectin</fullName>
    </recommendedName>
</protein>
<evidence type="ECO:0008006" key="4">
    <source>
        <dbReference type="Google" id="ProtNLM"/>
    </source>
</evidence>
<evidence type="ECO:0000256" key="1">
    <source>
        <dbReference type="SAM" id="SignalP"/>
    </source>
</evidence>
<organism evidence="2 3">
    <name type="scientific">Pristionchus entomophagus</name>
    <dbReference type="NCBI Taxonomy" id="358040"/>
    <lineage>
        <taxon>Eukaryota</taxon>
        <taxon>Metazoa</taxon>
        <taxon>Ecdysozoa</taxon>
        <taxon>Nematoda</taxon>
        <taxon>Chromadorea</taxon>
        <taxon>Rhabditida</taxon>
        <taxon>Rhabditina</taxon>
        <taxon>Diplogasteromorpha</taxon>
        <taxon>Diplogasteroidea</taxon>
        <taxon>Neodiplogasteridae</taxon>
        <taxon>Pristionchus</taxon>
    </lineage>
</organism>
<reference evidence="2" key="1">
    <citation type="submission" date="2023-10" db="EMBL/GenBank/DDBJ databases">
        <title>Genome assembly of Pristionchus species.</title>
        <authorList>
            <person name="Yoshida K."/>
            <person name="Sommer R.J."/>
        </authorList>
    </citation>
    <scope>NUCLEOTIDE SEQUENCE</scope>
    <source>
        <strain evidence="2">RS0144</strain>
    </source>
</reference>